<keyword evidence="4 5" id="KW-0131">Cell cycle</keyword>
<dbReference type="GO" id="GO:0043093">
    <property type="term" value="P:FtsZ-dependent cytokinesis"/>
    <property type="evidence" value="ECO:0007669"/>
    <property type="project" value="UniProtKB-UniRule"/>
</dbReference>
<keyword evidence="1 5" id="KW-1003">Cell membrane</keyword>
<evidence type="ECO:0000313" key="9">
    <source>
        <dbReference type="Proteomes" id="UP000449092"/>
    </source>
</evidence>
<organism evidence="8 9">
    <name type="scientific">Candidatus Spechtbacteria bacterium SB0662_bin_43</name>
    <dbReference type="NCBI Taxonomy" id="2604897"/>
    <lineage>
        <taxon>Bacteria</taxon>
        <taxon>Candidatus Spechtiibacteriota</taxon>
    </lineage>
</organism>
<sequence>MAKEQKIVGIDIGTRYIYTVVGVQRDDLPPVIVGIGRSETHGMRRGNIVSPEDVIQGLRDSVKEAETAAGVTISSAFIGVGGDHILSLPSKGVIAVSRVDKQIAEDDVHRVIQATKTVVLPSNREILHAIPNEYVVDDEGGLKDVVGMSGVRLEANALIVGASSAQIRSLKRCINECNIDIKQCVLSVMAASHAVLTNQHKELGVVCIDIGGGTTDIAVFEERELIHASVIPIGGDSITNDLALGLRIPVDSAERIKREHGVATTRGLQREVVDLKPTNKNEKNQVLRKNIATIINARLGEIMDLVNKDLRSVGKEALLPGGAVLVGGTAKIPLLKDLCKEELRLPAHIGVPKETQSNAGALTDPSYAAALGLVFWGAEQQGKHDFGIPTLPQLSFGAMPTSVGKVRNWLRVFLP</sequence>
<comment type="function">
    <text evidence="5 6">Cell division protein that is involved in the assembly of the Z ring. May serve as a membrane anchor for the Z ring.</text>
</comment>
<comment type="subcellular location">
    <subcellularLocation>
        <location evidence="5">Cell membrane</location>
        <topology evidence="5">Peripheral membrane protein</topology>
        <orientation evidence="5">Cytoplasmic side</orientation>
    </subcellularLocation>
    <text evidence="5">Localizes to the Z ring in an FtsZ-dependent manner. Targeted to the membrane through a conserved C-terminal amphipathic helix.</text>
</comment>
<dbReference type="Pfam" id="PF02491">
    <property type="entry name" value="SHS2_FTSA"/>
    <property type="match status" value="1"/>
</dbReference>
<protein>
    <recommendedName>
        <fullName evidence="5 6">Cell division protein FtsA</fullName>
    </recommendedName>
</protein>
<evidence type="ECO:0000256" key="6">
    <source>
        <dbReference type="PIRNR" id="PIRNR003101"/>
    </source>
</evidence>
<dbReference type="PIRSF" id="PIRSF003101">
    <property type="entry name" value="FtsA"/>
    <property type="match status" value="1"/>
</dbReference>
<dbReference type="SUPFAM" id="SSF53067">
    <property type="entry name" value="Actin-like ATPase domain"/>
    <property type="match status" value="2"/>
</dbReference>
<dbReference type="NCBIfam" id="TIGR01174">
    <property type="entry name" value="ftsA"/>
    <property type="match status" value="1"/>
</dbReference>
<evidence type="ECO:0000256" key="3">
    <source>
        <dbReference type="ARBA" id="ARBA00023136"/>
    </source>
</evidence>
<dbReference type="Proteomes" id="UP000449092">
    <property type="component" value="Unassembled WGS sequence"/>
</dbReference>
<evidence type="ECO:0000256" key="2">
    <source>
        <dbReference type="ARBA" id="ARBA00022618"/>
    </source>
</evidence>
<dbReference type="PANTHER" id="PTHR32432:SF4">
    <property type="entry name" value="CELL DIVISION PROTEIN FTSA"/>
    <property type="match status" value="1"/>
</dbReference>
<dbReference type="SMART" id="SM00842">
    <property type="entry name" value="FtsA"/>
    <property type="match status" value="1"/>
</dbReference>
<evidence type="ECO:0000256" key="4">
    <source>
        <dbReference type="ARBA" id="ARBA00023306"/>
    </source>
</evidence>
<accession>A0A845D9J4</accession>
<dbReference type="Gene3D" id="3.30.1490.110">
    <property type="match status" value="1"/>
</dbReference>
<evidence type="ECO:0000313" key="8">
    <source>
        <dbReference type="EMBL" id="MYE38380.1"/>
    </source>
</evidence>
<dbReference type="GO" id="GO:0009898">
    <property type="term" value="C:cytoplasmic side of plasma membrane"/>
    <property type="evidence" value="ECO:0007669"/>
    <property type="project" value="UniProtKB-UniRule"/>
</dbReference>
<dbReference type="PANTHER" id="PTHR32432">
    <property type="entry name" value="CELL DIVISION PROTEIN FTSA-RELATED"/>
    <property type="match status" value="1"/>
</dbReference>
<dbReference type="HAMAP" id="MF_02033">
    <property type="entry name" value="FtsA"/>
    <property type="match status" value="1"/>
</dbReference>
<reference evidence="8 9" key="1">
    <citation type="submission" date="2019-09" db="EMBL/GenBank/DDBJ databases">
        <title>Characterisation of the sponge microbiome using genome-centric metagenomics.</title>
        <authorList>
            <person name="Engelberts J.P."/>
            <person name="Robbins S.J."/>
            <person name="De Goeij J.M."/>
            <person name="Aranda M."/>
            <person name="Bell S.C."/>
            <person name="Webster N.S."/>
        </authorList>
    </citation>
    <scope>NUCLEOTIDE SEQUENCE [LARGE SCALE GENOMIC DNA]</scope>
    <source>
        <strain evidence="8">SB0662_bin_43</strain>
    </source>
</reference>
<dbReference type="InterPro" id="IPR043129">
    <property type="entry name" value="ATPase_NBD"/>
</dbReference>
<dbReference type="GO" id="GO:0032153">
    <property type="term" value="C:cell division site"/>
    <property type="evidence" value="ECO:0007669"/>
    <property type="project" value="UniProtKB-UniRule"/>
</dbReference>
<gene>
    <name evidence="5 8" type="primary">ftsA</name>
    <name evidence="8" type="ORF">F4X82_02605</name>
</gene>
<comment type="caution">
    <text evidence="8">The sequence shown here is derived from an EMBL/GenBank/DDBJ whole genome shotgun (WGS) entry which is preliminary data.</text>
</comment>
<keyword evidence="2 5" id="KW-0132">Cell division</keyword>
<dbReference type="Gene3D" id="3.30.420.40">
    <property type="match status" value="2"/>
</dbReference>
<evidence type="ECO:0000256" key="5">
    <source>
        <dbReference type="HAMAP-Rule" id="MF_02033"/>
    </source>
</evidence>
<dbReference type="Pfam" id="PF14450">
    <property type="entry name" value="FtsA"/>
    <property type="match status" value="1"/>
</dbReference>
<name>A0A845D9J4_9BACT</name>
<keyword evidence="3 5" id="KW-0472">Membrane</keyword>
<dbReference type="InterPro" id="IPR050696">
    <property type="entry name" value="FtsA/MreB"/>
</dbReference>
<evidence type="ECO:0000256" key="1">
    <source>
        <dbReference type="ARBA" id="ARBA00022475"/>
    </source>
</evidence>
<proteinExistence type="inferred from homology"/>
<dbReference type="EMBL" id="VXOY01000021">
    <property type="protein sequence ID" value="MYE38380.1"/>
    <property type="molecule type" value="Genomic_DNA"/>
</dbReference>
<comment type="subunit">
    <text evidence="5">Self-interacts. Interacts with FtsZ.</text>
</comment>
<feature type="domain" description="SHS2" evidence="7">
    <location>
        <begin position="7"/>
        <end position="195"/>
    </location>
</feature>
<comment type="similarity">
    <text evidence="5 6">Belongs to the FtsA/MreB family.</text>
</comment>
<evidence type="ECO:0000259" key="7">
    <source>
        <dbReference type="SMART" id="SM00842"/>
    </source>
</evidence>
<dbReference type="InterPro" id="IPR003494">
    <property type="entry name" value="SHS2_FtsA"/>
</dbReference>
<dbReference type="CDD" id="cd24048">
    <property type="entry name" value="ASKHA_NBD_FtsA"/>
    <property type="match status" value="1"/>
</dbReference>
<dbReference type="InterPro" id="IPR020823">
    <property type="entry name" value="Cell_div_FtsA"/>
</dbReference>
<dbReference type="AlphaFoldDB" id="A0A845D9J4"/>